<dbReference type="GeneID" id="4391973"/>
<dbReference type="OrthoDB" id="4763081at2759"/>
<proteinExistence type="predicted"/>
<dbReference type="InParanoid" id="Q2H275"/>
<organism evidence="1 2">
    <name type="scientific">Chaetomium globosum (strain ATCC 6205 / CBS 148.51 / DSM 1962 / NBRC 6347 / NRRL 1970)</name>
    <name type="common">Soil fungus</name>
    <dbReference type="NCBI Taxonomy" id="306901"/>
    <lineage>
        <taxon>Eukaryota</taxon>
        <taxon>Fungi</taxon>
        <taxon>Dikarya</taxon>
        <taxon>Ascomycota</taxon>
        <taxon>Pezizomycotina</taxon>
        <taxon>Sordariomycetes</taxon>
        <taxon>Sordariomycetidae</taxon>
        <taxon>Sordariales</taxon>
        <taxon>Chaetomiaceae</taxon>
        <taxon>Chaetomium</taxon>
    </lineage>
</organism>
<protein>
    <submittedName>
        <fullName evidence="1">Uncharacterized protein</fullName>
    </submittedName>
</protein>
<keyword evidence="2" id="KW-1185">Reference proteome</keyword>
<dbReference type="Proteomes" id="UP000001056">
    <property type="component" value="Unassembled WGS sequence"/>
</dbReference>
<gene>
    <name evidence="1" type="ORF">CHGG_04121</name>
</gene>
<dbReference type="AlphaFoldDB" id="Q2H275"/>
<evidence type="ECO:0000313" key="2">
    <source>
        <dbReference type="Proteomes" id="UP000001056"/>
    </source>
</evidence>
<dbReference type="VEuPathDB" id="FungiDB:CHGG_04121"/>
<sequence length="371" mass="42426">MADPGPDVLFTRTVSKFSCAIAPPATRWTFSGRRVHGAVFPGSVPPSRRYDTLPQVVIGTILEWLSRDDCFWRCVTAMHMAQSLSMVTERPLRIIPLSWLVSWERGSPPKVASEEAAEGLVRFIRFTIDRDGMSKFERMSERPQFNRERFDDKVFVVEREDVFGASLAMFKEYKWSVWDTPTPPDLAPYLARPEKPLSMLRYHSINLAAVTGITFFVFFGRVFGVHAHSRAQPCAMASYQAYGKRRRREMDNHCAWVYVPLASGDTVRALGQCQLHVDPSDTFERPFRIAFLNVTTFPGYTEVLFDKLPSADDPQLDDWLYYEMAGTLNFWFSTSQGHMAVQGGREIPQTDLWEEVPPEELLLMKQVGEDS</sequence>
<accession>Q2H275</accession>
<dbReference type="EMBL" id="CH408032">
    <property type="protein sequence ID" value="EAQ87502.1"/>
    <property type="molecule type" value="Genomic_DNA"/>
</dbReference>
<dbReference type="HOGENOM" id="CLU_745963_0_0_1"/>
<dbReference type="STRING" id="306901.Q2H275"/>
<evidence type="ECO:0000313" key="1">
    <source>
        <dbReference type="EMBL" id="EAQ87502.1"/>
    </source>
</evidence>
<name>Q2H275_CHAGB</name>
<dbReference type="RefSeq" id="XP_001223335.1">
    <property type="nucleotide sequence ID" value="XM_001223334.1"/>
</dbReference>
<reference evidence="2" key="1">
    <citation type="journal article" date="2015" name="Genome Announc.">
        <title>Draft genome sequence of the cellulolytic fungus Chaetomium globosum.</title>
        <authorList>
            <person name="Cuomo C.A."/>
            <person name="Untereiner W.A."/>
            <person name="Ma L.-J."/>
            <person name="Grabherr M."/>
            <person name="Birren B.W."/>
        </authorList>
    </citation>
    <scope>NUCLEOTIDE SEQUENCE [LARGE SCALE GENOMIC DNA]</scope>
    <source>
        <strain evidence="2">ATCC 6205 / CBS 148.51 / DSM 1962 / NBRC 6347 / NRRL 1970</strain>
    </source>
</reference>